<dbReference type="SMART" id="SM00368">
    <property type="entry name" value="LRR_RI"/>
    <property type="match status" value="3"/>
</dbReference>
<sequence length="307" mass="34724">MSLTSIPTLRSCSSVYSLKKTRTPRSQNSRASMVDRVGGGGPVSSNMFVESFTTNLYHRGLDAPIIVRSEIEKSSSSSRSGPKWKQDLRLPIVTLNYENDDGQTLTTVRCRKNRMVHDMLESLRITLQSFRGLKELKFEFCNLQDEFIPEILKILEDNPNITSLSLRGNTLRNFQHPLLHDTTTSTTNHQLKFLDLQLCDIDPSGASELAEQLAENETLLALNVSGNGAIGDEGIRALADALRANRTLLALNIADNGIGEEGLVYFLHVFRRFALRQGEIERRRRINFDYLQKRDALVCSLYYRNDQ</sequence>
<accession>A0ABM1M1P8</accession>
<name>A0ABM1M1P8_NICVS</name>
<dbReference type="InterPro" id="IPR053040">
    <property type="entry name" value="LRR-containing_protein_71"/>
</dbReference>
<dbReference type="InterPro" id="IPR032675">
    <property type="entry name" value="LRR_dom_sf"/>
</dbReference>
<dbReference type="Gene3D" id="3.80.10.10">
    <property type="entry name" value="Ribonuclease Inhibitor"/>
    <property type="match status" value="2"/>
</dbReference>
<protein>
    <submittedName>
        <fullName evidence="3">Leucine-rich repeat-containing protein 71-like</fullName>
    </submittedName>
</protein>
<organism evidence="2 3">
    <name type="scientific">Nicrophorus vespilloides</name>
    <name type="common">Boreal carrion beetle</name>
    <dbReference type="NCBI Taxonomy" id="110193"/>
    <lineage>
        <taxon>Eukaryota</taxon>
        <taxon>Metazoa</taxon>
        <taxon>Ecdysozoa</taxon>
        <taxon>Arthropoda</taxon>
        <taxon>Hexapoda</taxon>
        <taxon>Insecta</taxon>
        <taxon>Pterygota</taxon>
        <taxon>Neoptera</taxon>
        <taxon>Endopterygota</taxon>
        <taxon>Coleoptera</taxon>
        <taxon>Polyphaga</taxon>
        <taxon>Staphyliniformia</taxon>
        <taxon>Silphidae</taxon>
        <taxon>Nicrophorinae</taxon>
        <taxon>Nicrophorus</taxon>
    </lineage>
</organism>
<dbReference type="InterPro" id="IPR001611">
    <property type="entry name" value="Leu-rich_rpt"/>
</dbReference>
<dbReference type="PANTHER" id="PTHR46984:SF1">
    <property type="entry name" value="LEUCINE-RICH REPEAT-CONTAINING PROTEIN 71"/>
    <property type="match status" value="1"/>
</dbReference>
<dbReference type="GeneID" id="108556761"/>
<dbReference type="Proteomes" id="UP000695000">
    <property type="component" value="Unplaced"/>
</dbReference>
<dbReference type="Pfam" id="PF13516">
    <property type="entry name" value="LRR_6"/>
    <property type="match status" value="3"/>
</dbReference>
<evidence type="ECO:0000313" key="3">
    <source>
        <dbReference type="RefSeq" id="XP_017768498.1"/>
    </source>
</evidence>
<feature type="region of interest" description="Disordered" evidence="1">
    <location>
        <begin position="18"/>
        <end position="37"/>
    </location>
</feature>
<evidence type="ECO:0000313" key="2">
    <source>
        <dbReference type="Proteomes" id="UP000695000"/>
    </source>
</evidence>
<reference evidence="3" key="1">
    <citation type="submission" date="2025-08" db="UniProtKB">
        <authorList>
            <consortium name="RefSeq"/>
        </authorList>
    </citation>
    <scope>IDENTIFICATION</scope>
    <source>
        <tissue evidence="3">Whole Larva</tissue>
    </source>
</reference>
<gene>
    <name evidence="3" type="primary">LOC108556761</name>
</gene>
<dbReference type="SUPFAM" id="SSF52047">
    <property type="entry name" value="RNI-like"/>
    <property type="match status" value="1"/>
</dbReference>
<keyword evidence="2" id="KW-1185">Reference proteome</keyword>
<evidence type="ECO:0000256" key="1">
    <source>
        <dbReference type="SAM" id="MobiDB-lite"/>
    </source>
</evidence>
<dbReference type="PANTHER" id="PTHR46984">
    <property type="entry name" value="LEUCINE-RICH REPEAT-CONTAINING PROTEIN 71"/>
    <property type="match status" value="1"/>
</dbReference>
<dbReference type="RefSeq" id="XP_017768498.1">
    <property type="nucleotide sequence ID" value="XM_017913009.1"/>
</dbReference>
<proteinExistence type="predicted"/>